<keyword evidence="9" id="KW-0413">Isomerase</keyword>
<evidence type="ECO:0000256" key="7">
    <source>
        <dbReference type="SAM" id="Phobius"/>
    </source>
</evidence>
<dbReference type="GO" id="GO:0016853">
    <property type="term" value="F:isomerase activity"/>
    <property type="evidence" value="ECO:0007669"/>
    <property type="project" value="UniProtKB-KW"/>
</dbReference>
<keyword evidence="5" id="KW-0676">Redox-active center</keyword>
<dbReference type="SUPFAM" id="SSF52833">
    <property type="entry name" value="Thioredoxin-like"/>
    <property type="match status" value="1"/>
</dbReference>
<feature type="compositionally biased region" description="Low complexity" evidence="6">
    <location>
        <begin position="82"/>
        <end position="93"/>
    </location>
</feature>
<evidence type="ECO:0000256" key="3">
    <source>
        <dbReference type="ARBA" id="ARBA00023002"/>
    </source>
</evidence>
<dbReference type="Proteomes" id="UP000269974">
    <property type="component" value="Unassembled WGS sequence"/>
</dbReference>
<keyword evidence="7" id="KW-0472">Membrane</keyword>
<dbReference type="InterPro" id="IPR012336">
    <property type="entry name" value="Thioredoxin-like_fold"/>
</dbReference>
<evidence type="ECO:0000256" key="6">
    <source>
        <dbReference type="SAM" id="MobiDB-lite"/>
    </source>
</evidence>
<organism evidence="9 11">
    <name type="scientific">Actinobaculum suis</name>
    <dbReference type="NCBI Taxonomy" id="1657"/>
    <lineage>
        <taxon>Bacteria</taxon>
        <taxon>Bacillati</taxon>
        <taxon>Actinomycetota</taxon>
        <taxon>Actinomycetes</taxon>
        <taxon>Actinomycetales</taxon>
        <taxon>Actinomycetaceae</taxon>
        <taxon>Actinobaculum</taxon>
    </lineage>
</organism>
<dbReference type="EMBL" id="UYIO01000001">
    <property type="protein sequence ID" value="VDG75373.1"/>
    <property type="molecule type" value="Genomic_DNA"/>
</dbReference>
<feature type="region of interest" description="Disordered" evidence="6">
    <location>
        <begin position="57"/>
        <end position="96"/>
    </location>
</feature>
<gene>
    <name evidence="10" type="primary">bdbD</name>
    <name evidence="10" type="ORF">NCTC10327_00099</name>
    <name evidence="9" type="ORF">SAMN05421878_10294</name>
</gene>
<evidence type="ECO:0000259" key="8">
    <source>
        <dbReference type="Pfam" id="PF13462"/>
    </source>
</evidence>
<dbReference type="PANTHER" id="PTHR13887">
    <property type="entry name" value="GLUTATHIONE S-TRANSFERASE KAPPA"/>
    <property type="match status" value="1"/>
</dbReference>
<name>A0A1G7A6A9_9ACTO</name>
<dbReference type="GO" id="GO:0016491">
    <property type="term" value="F:oxidoreductase activity"/>
    <property type="evidence" value="ECO:0007669"/>
    <property type="project" value="UniProtKB-KW"/>
</dbReference>
<reference evidence="10 12" key="3">
    <citation type="submission" date="2018-11" db="EMBL/GenBank/DDBJ databases">
        <authorList>
            <consortium name="Pathogen Informatics"/>
        </authorList>
    </citation>
    <scope>NUCLEOTIDE SEQUENCE [LARGE SCALE GENOMIC DNA]</scope>
    <source>
        <strain evidence="10 12">NCTC10327</strain>
    </source>
</reference>
<dbReference type="RefSeq" id="WP_074660984.1">
    <property type="nucleotide sequence ID" value="NZ_FNAU01000002.1"/>
</dbReference>
<dbReference type="Pfam" id="PF13462">
    <property type="entry name" value="Thioredoxin_4"/>
    <property type="match status" value="1"/>
</dbReference>
<evidence type="ECO:0000313" key="11">
    <source>
        <dbReference type="Proteomes" id="UP000182744"/>
    </source>
</evidence>
<feature type="region of interest" description="Disordered" evidence="6">
    <location>
        <begin position="1"/>
        <end position="20"/>
    </location>
</feature>
<evidence type="ECO:0000313" key="10">
    <source>
        <dbReference type="EMBL" id="VDG75373.1"/>
    </source>
</evidence>
<keyword evidence="7" id="KW-1133">Transmembrane helix</keyword>
<keyword evidence="4" id="KW-1015">Disulfide bond</keyword>
<evidence type="ECO:0000256" key="1">
    <source>
        <dbReference type="ARBA" id="ARBA00005791"/>
    </source>
</evidence>
<dbReference type="AlphaFoldDB" id="A0A1G7A6A9"/>
<evidence type="ECO:0000256" key="4">
    <source>
        <dbReference type="ARBA" id="ARBA00023157"/>
    </source>
</evidence>
<proteinExistence type="inferred from homology"/>
<sequence>MSETQSGSEERYETVESTPKRNALGGKGYRILVIVLVIIALVVSALVLIFTSDPSRLPVNQASPSDRPTSVWTDPQTEWDADSSPSPDANASPTPNMEEVQAQNPIAARYTEIAEQKGLSAKNYEIVPTMYDSVRGQLMANPALPEGTPEALGPADAPVRVIVFSDYLCHYCQKLHEESWPVLEEKARRGEIRLEFYHYTIFSQLGSDKAAFAAHAAGLQGKFWEYSDLLFTEGATTPDAHGKARIAEDKLDALAQKLGLDMNKFHADMNSADTQNFVSGQTGYASSLGINATPAVIINGTYISGAYPSQLFENVIMVEKELLQDYPAAEQKAAAANNTAPAN</sequence>
<dbReference type="PANTHER" id="PTHR13887:SF14">
    <property type="entry name" value="DISULFIDE BOND FORMATION PROTEIN D"/>
    <property type="match status" value="1"/>
</dbReference>
<keyword evidence="7" id="KW-0812">Transmembrane</keyword>
<reference evidence="9" key="2">
    <citation type="submission" date="2016-10" db="EMBL/GenBank/DDBJ databases">
        <authorList>
            <person name="de Groot N.N."/>
        </authorList>
    </citation>
    <scope>NUCLEOTIDE SEQUENCE [LARGE SCALE GENOMIC DNA]</scope>
    <source>
        <strain evidence="9">DSM 20639</strain>
    </source>
</reference>
<keyword evidence="2" id="KW-0732">Signal</keyword>
<protein>
    <submittedName>
        <fullName evidence="9">Protein-disulfide isomerase</fullName>
    </submittedName>
    <submittedName>
        <fullName evidence="10">Thiol-disulfide oxidoreductase</fullName>
    </submittedName>
</protein>
<evidence type="ECO:0000313" key="12">
    <source>
        <dbReference type="Proteomes" id="UP000269974"/>
    </source>
</evidence>
<feature type="compositionally biased region" description="Polar residues" evidence="6">
    <location>
        <begin position="57"/>
        <end position="76"/>
    </location>
</feature>
<dbReference type="InterPro" id="IPR036249">
    <property type="entry name" value="Thioredoxin-like_sf"/>
</dbReference>
<comment type="similarity">
    <text evidence="1">Belongs to the thioredoxin family. DsbA subfamily.</text>
</comment>
<feature type="domain" description="Thioredoxin-like fold" evidence="8">
    <location>
        <begin position="148"/>
        <end position="309"/>
    </location>
</feature>
<evidence type="ECO:0000256" key="5">
    <source>
        <dbReference type="ARBA" id="ARBA00023284"/>
    </source>
</evidence>
<feature type="transmembrane region" description="Helical" evidence="7">
    <location>
        <begin position="29"/>
        <end position="50"/>
    </location>
</feature>
<dbReference type="Proteomes" id="UP000182744">
    <property type="component" value="Unassembled WGS sequence"/>
</dbReference>
<accession>A0A1G7A6A9</accession>
<keyword evidence="3" id="KW-0560">Oxidoreductase</keyword>
<reference evidence="11" key="1">
    <citation type="submission" date="2016-10" db="EMBL/GenBank/DDBJ databases">
        <authorList>
            <person name="Varghese N."/>
        </authorList>
    </citation>
    <scope>NUCLEOTIDE SEQUENCE [LARGE SCALE GENOMIC DNA]</scope>
    <source>
        <strain evidence="11">DSM 20639</strain>
    </source>
</reference>
<dbReference type="EMBL" id="FNAU01000002">
    <property type="protein sequence ID" value="SDE10320.1"/>
    <property type="molecule type" value="Genomic_DNA"/>
</dbReference>
<evidence type="ECO:0000313" key="9">
    <source>
        <dbReference type="EMBL" id="SDE10320.1"/>
    </source>
</evidence>
<dbReference type="Gene3D" id="3.40.30.10">
    <property type="entry name" value="Glutaredoxin"/>
    <property type="match status" value="1"/>
</dbReference>
<evidence type="ECO:0000256" key="2">
    <source>
        <dbReference type="ARBA" id="ARBA00022729"/>
    </source>
</evidence>
<keyword evidence="11" id="KW-1185">Reference proteome</keyword>